<dbReference type="CDD" id="cd00082">
    <property type="entry name" value="HisKA"/>
    <property type="match status" value="1"/>
</dbReference>
<dbReference type="InterPro" id="IPR036890">
    <property type="entry name" value="HATPase_C_sf"/>
</dbReference>
<dbReference type="SMART" id="SM00388">
    <property type="entry name" value="HisKA"/>
    <property type="match status" value="1"/>
</dbReference>
<keyword evidence="5" id="KW-0902">Two-component regulatory system</keyword>
<evidence type="ECO:0000256" key="2">
    <source>
        <dbReference type="ARBA" id="ARBA00012438"/>
    </source>
</evidence>
<dbReference type="InterPro" id="IPR003661">
    <property type="entry name" value="HisK_dim/P_dom"/>
</dbReference>
<keyword evidence="4 7" id="KW-0418">Kinase</keyword>
<dbReference type="InterPro" id="IPR036097">
    <property type="entry name" value="HisK_dim/P_sf"/>
</dbReference>
<dbReference type="SMART" id="SM00387">
    <property type="entry name" value="HATPase_c"/>
    <property type="match status" value="1"/>
</dbReference>
<dbReference type="SMART" id="SM00065">
    <property type="entry name" value="GAF"/>
    <property type="match status" value="2"/>
</dbReference>
<dbReference type="Gene3D" id="3.30.565.10">
    <property type="entry name" value="Histidine kinase-like ATPase, C-terminal domain"/>
    <property type="match status" value="1"/>
</dbReference>
<dbReference type="SUPFAM" id="SSF55874">
    <property type="entry name" value="ATPase domain of HSP90 chaperone/DNA topoisomerase II/histidine kinase"/>
    <property type="match status" value="1"/>
</dbReference>
<evidence type="ECO:0000256" key="1">
    <source>
        <dbReference type="ARBA" id="ARBA00000085"/>
    </source>
</evidence>
<dbReference type="EC" id="2.7.13.3" evidence="2"/>
<keyword evidence="8" id="KW-1185">Reference proteome</keyword>
<dbReference type="Pfam" id="PF02518">
    <property type="entry name" value="HATPase_c"/>
    <property type="match status" value="1"/>
</dbReference>
<gene>
    <name evidence="7" type="ORF">IQ247_24630</name>
</gene>
<protein>
    <recommendedName>
        <fullName evidence="2">histidine kinase</fullName>
        <ecNumber evidence="2">2.7.13.3</ecNumber>
    </recommendedName>
</protein>
<organism evidence="7 8">
    <name type="scientific">Plectonema cf. radiosum LEGE 06105</name>
    <dbReference type="NCBI Taxonomy" id="945769"/>
    <lineage>
        <taxon>Bacteria</taxon>
        <taxon>Bacillati</taxon>
        <taxon>Cyanobacteriota</taxon>
        <taxon>Cyanophyceae</taxon>
        <taxon>Oscillatoriophycideae</taxon>
        <taxon>Oscillatoriales</taxon>
        <taxon>Microcoleaceae</taxon>
        <taxon>Plectonema</taxon>
    </lineage>
</organism>
<sequence>MKKHIIASPPQRSDQQQDLEQHYFKLMQHQETPAHWLVSEINQIIASSTPTDGMLLGIARLVGNAFKVDYCCLVTHPQEGEEPTTASWSNQESYFALPNSNQAFSIEQLELPVVQCAAEPFTIEDISKIQESLVIGCQNFPLPIKAVLAIPTRFGGENNGVINLIKSEPYEWSNAEKELLKAVESCCAIAFAQIAQARVISSQKQQVRKSEQHQSLIQQLTILNRSNLEFNQMLQLVVSSTAEALGADRGLLILLKYSDPLFRIRNKTQIPKAKATVVSEWCRQTDSSLCDQLKSIEESFWLADCGISQRAFKASKPVTINDNSDRRKDTSTIAPIFVLDKLPAIMLMPLESQGKVLGFLVLQQRQRRNWQEAELNIVEMVCVQISNAIIQTQTLKQVQTLVDERTAQLQRSLEVQAKLYERTRQYVQQLRELNELKDEFLSNMSDRLRYPLTNMRMALRNLRHPDIQPDRQARYLDILEQECTKEINLINDLLTLQKLESHQERPQFETVDLNLKIQGIAASFEQKLAEKGLSISVYLPKEELKLQTEVESFDRILQELLTNTYKYSEHDSSVELQVTQICETQANQIQIQVINVGRGISEEEATFIFDKFRRGKGRWTPGTGLGLALVKSLIQHLNGTITVESTSIENSELSKICFTLTLPQFSDDTEVNELS</sequence>
<dbReference type="AlphaFoldDB" id="A0A8J7F7W2"/>
<dbReference type="InterPro" id="IPR029016">
    <property type="entry name" value="GAF-like_dom_sf"/>
</dbReference>
<dbReference type="Pfam" id="PF01590">
    <property type="entry name" value="GAF"/>
    <property type="match status" value="2"/>
</dbReference>
<dbReference type="Pfam" id="PF00512">
    <property type="entry name" value="HisKA"/>
    <property type="match status" value="1"/>
</dbReference>
<comment type="catalytic activity">
    <reaction evidence="1">
        <text>ATP + protein L-histidine = ADP + protein N-phospho-L-histidine.</text>
        <dbReference type="EC" id="2.7.13.3"/>
    </reaction>
</comment>
<evidence type="ECO:0000259" key="6">
    <source>
        <dbReference type="PROSITE" id="PS50109"/>
    </source>
</evidence>
<keyword evidence="3" id="KW-0597">Phosphoprotein</keyword>
<dbReference type="RefSeq" id="WP_193924034.1">
    <property type="nucleotide sequence ID" value="NZ_JADEWL010000119.1"/>
</dbReference>
<proteinExistence type="predicted"/>
<reference evidence="7" key="1">
    <citation type="submission" date="2020-10" db="EMBL/GenBank/DDBJ databases">
        <authorList>
            <person name="Castelo-Branco R."/>
            <person name="Eusebio N."/>
            <person name="Adriana R."/>
            <person name="Vieira A."/>
            <person name="Brugerolle De Fraissinette N."/>
            <person name="Rezende De Castro R."/>
            <person name="Schneider M.P."/>
            <person name="Vasconcelos V."/>
            <person name="Leao P.N."/>
        </authorList>
    </citation>
    <scope>NUCLEOTIDE SEQUENCE</scope>
    <source>
        <strain evidence="7">LEGE 06105</strain>
    </source>
</reference>
<evidence type="ECO:0000256" key="5">
    <source>
        <dbReference type="ARBA" id="ARBA00023012"/>
    </source>
</evidence>
<dbReference type="InterPro" id="IPR004358">
    <property type="entry name" value="Sig_transdc_His_kin-like_C"/>
</dbReference>
<dbReference type="InterPro" id="IPR003594">
    <property type="entry name" value="HATPase_dom"/>
</dbReference>
<dbReference type="Gene3D" id="3.30.450.40">
    <property type="match status" value="2"/>
</dbReference>
<evidence type="ECO:0000313" key="7">
    <source>
        <dbReference type="EMBL" id="MBE9215810.1"/>
    </source>
</evidence>
<dbReference type="GO" id="GO:0000155">
    <property type="term" value="F:phosphorelay sensor kinase activity"/>
    <property type="evidence" value="ECO:0007669"/>
    <property type="project" value="InterPro"/>
</dbReference>
<evidence type="ECO:0000256" key="3">
    <source>
        <dbReference type="ARBA" id="ARBA00022553"/>
    </source>
</evidence>
<dbReference type="Proteomes" id="UP000620559">
    <property type="component" value="Unassembled WGS sequence"/>
</dbReference>
<name>A0A8J7F7W2_9CYAN</name>
<dbReference type="InterPro" id="IPR003018">
    <property type="entry name" value="GAF"/>
</dbReference>
<dbReference type="PRINTS" id="PR00344">
    <property type="entry name" value="BCTRLSENSOR"/>
</dbReference>
<dbReference type="PANTHER" id="PTHR43547">
    <property type="entry name" value="TWO-COMPONENT HISTIDINE KINASE"/>
    <property type="match status" value="1"/>
</dbReference>
<dbReference type="InterPro" id="IPR005467">
    <property type="entry name" value="His_kinase_dom"/>
</dbReference>
<accession>A0A8J7F7W2</accession>
<keyword evidence="4 7" id="KW-0808">Transferase</keyword>
<dbReference type="SUPFAM" id="SSF47384">
    <property type="entry name" value="Homodimeric domain of signal transducing histidine kinase"/>
    <property type="match status" value="1"/>
</dbReference>
<dbReference type="SUPFAM" id="SSF55781">
    <property type="entry name" value="GAF domain-like"/>
    <property type="match status" value="2"/>
</dbReference>
<evidence type="ECO:0000256" key="4">
    <source>
        <dbReference type="ARBA" id="ARBA00022777"/>
    </source>
</evidence>
<dbReference type="Gene3D" id="1.10.287.130">
    <property type="match status" value="1"/>
</dbReference>
<dbReference type="PROSITE" id="PS50109">
    <property type="entry name" value="HIS_KIN"/>
    <property type="match status" value="1"/>
</dbReference>
<dbReference type="EMBL" id="JADEWL010000119">
    <property type="protein sequence ID" value="MBE9215810.1"/>
    <property type="molecule type" value="Genomic_DNA"/>
</dbReference>
<feature type="domain" description="Histidine kinase" evidence="6">
    <location>
        <begin position="443"/>
        <end position="666"/>
    </location>
</feature>
<evidence type="ECO:0000313" key="8">
    <source>
        <dbReference type="Proteomes" id="UP000620559"/>
    </source>
</evidence>
<comment type="caution">
    <text evidence="7">The sequence shown here is derived from an EMBL/GenBank/DDBJ whole genome shotgun (WGS) entry which is preliminary data.</text>
</comment>
<dbReference type="PANTHER" id="PTHR43547:SF2">
    <property type="entry name" value="HYBRID SIGNAL TRANSDUCTION HISTIDINE KINASE C"/>
    <property type="match status" value="1"/>
</dbReference>